<name>A0A812Z5X4_9DINO</name>
<feature type="region of interest" description="Disordered" evidence="1">
    <location>
        <begin position="43"/>
        <end position="69"/>
    </location>
</feature>
<evidence type="ECO:0000256" key="1">
    <source>
        <dbReference type="SAM" id="MobiDB-lite"/>
    </source>
</evidence>
<protein>
    <submittedName>
        <fullName evidence="2">Uncharacterized protein</fullName>
    </submittedName>
</protein>
<evidence type="ECO:0000313" key="2">
    <source>
        <dbReference type="EMBL" id="CAE7811668.1"/>
    </source>
</evidence>
<gene>
    <name evidence="2" type="ORF">SNEC2469_LOCUS24054</name>
</gene>
<feature type="non-terminal residue" evidence="2">
    <location>
        <position position="252"/>
    </location>
</feature>
<accession>A0A812Z5X4</accession>
<dbReference type="OrthoDB" id="434225at2759"/>
<sequence>VTLRRWFNWDQNWKSFRGHWTALAIIFKFRQRALGGAETKASAAKSSLSLNPDQEDPAHTGAPGEASAVVPRERKTKDWILSDLREQTKGDMQVMCAVLNNSDIHTLAEMLPASICSDRRPLFRAHLETLEALEQVETAVQWQADRANRCWIRDVRELLQMLNRIDVLRNIKIRSPQDVARADVFFRLVVSLAAVRTWCSLLYDLPPEQLAGILSNNAEEAFDALASAKRTAGVIRSARAAAADSGHPEREA</sequence>
<organism evidence="2 3">
    <name type="scientific">Symbiodinium necroappetens</name>
    <dbReference type="NCBI Taxonomy" id="1628268"/>
    <lineage>
        <taxon>Eukaryota</taxon>
        <taxon>Sar</taxon>
        <taxon>Alveolata</taxon>
        <taxon>Dinophyceae</taxon>
        <taxon>Suessiales</taxon>
        <taxon>Symbiodiniaceae</taxon>
        <taxon>Symbiodinium</taxon>
    </lineage>
</organism>
<dbReference type="AlphaFoldDB" id="A0A812Z5X4"/>
<dbReference type="EMBL" id="CAJNJA010045706">
    <property type="protein sequence ID" value="CAE7811668.1"/>
    <property type="molecule type" value="Genomic_DNA"/>
</dbReference>
<evidence type="ECO:0000313" key="3">
    <source>
        <dbReference type="Proteomes" id="UP000601435"/>
    </source>
</evidence>
<dbReference type="Proteomes" id="UP000601435">
    <property type="component" value="Unassembled WGS sequence"/>
</dbReference>
<keyword evidence="3" id="KW-1185">Reference proteome</keyword>
<reference evidence="2" key="1">
    <citation type="submission" date="2021-02" db="EMBL/GenBank/DDBJ databases">
        <authorList>
            <person name="Dougan E. K."/>
            <person name="Rhodes N."/>
            <person name="Thang M."/>
            <person name="Chan C."/>
        </authorList>
    </citation>
    <scope>NUCLEOTIDE SEQUENCE</scope>
</reference>
<comment type="caution">
    <text evidence="2">The sequence shown here is derived from an EMBL/GenBank/DDBJ whole genome shotgun (WGS) entry which is preliminary data.</text>
</comment>
<proteinExistence type="predicted"/>